<evidence type="ECO:0000256" key="6">
    <source>
        <dbReference type="HAMAP-Rule" id="MF_03029"/>
    </source>
</evidence>
<keyword evidence="10" id="KW-1185">Reference proteome</keyword>
<gene>
    <name evidence="6" type="primary">YTM1</name>
    <name evidence="9" type="ORF">GOMPHAMPRED_005307</name>
</gene>
<comment type="subunit">
    <text evidence="6">Component of the NOP7 complex, composed of ERB1, NOP7 and YTM1. Within the NOP7 complex ERB1 appears to interact directly with NOP7 and YTM1. The NOP7 complex also associates with the 66S pre-ribosome.</text>
</comment>
<dbReference type="PROSITE" id="PS50082">
    <property type="entry name" value="WD_REPEATS_2"/>
    <property type="match status" value="4"/>
</dbReference>
<keyword evidence="1 6" id="KW-0690">Ribosome biogenesis</keyword>
<dbReference type="Pfam" id="PF00400">
    <property type="entry name" value="WD40"/>
    <property type="match status" value="4"/>
</dbReference>
<evidence type="ECO:0000313" key="9">
    <source>
        <dbReference type="EMBL" id="CAF9929068.1"/>
    </source>
</evidence>
<dbReference type="GO" id="GO:0043021">
    <property type="term" value="F:ribonucleoprotein complex binding"/>
    <property type="evidence" value="ECO:0007669"/>
    <property type="project" value="UniProtKB-UniRule"/>
</dbReference>
<dbReference type="InterPro" id="IPR015943">
    <property type="entry name" value="WD40/YVTN_repeat-like_dom_sf"/>
</dbReference>
<dbReference type="PROSITE" id="PS50294">
    <property type="entry name" value="WD_REPEATS_REGION"/>
    <property type="match status" value="2"/>
</dbReference>
<feature type="repeat" description="WD" evidence="7">
    <location>
        <begin position="143"/>
        <end position="166"/>
    </location>
</feature>
<feature type="repeat" description="WD" evidence="7">
    <location>
        <begin position="398"/>
        <end position="420"/>
    </location>
</feature>
<dbReference type="SUPFAM" id="SSF50978">
    <property type="entry name" value="WD40 repeat-like"/>
    <property type="match status" value="1"/>
</dbReference>
<comment type="caution">
    <text evidence="9">The sequence shown here is derived from an EMBL/GenBank/DDBJ whole genome shotgun (WGS) entry which is preliminary data.</text>
</comment>
<dbReference type="GO" id="GO:0030687">
    <property type="term" value="C:preribosome, large subunit precursor"/>
    <property type="evidence" value="ECO:0007669"/>
    <property type="project" value="UniProtKB-UniRule"/>
</dbReference>
<dbReference type="InterPro" id="IPR036322">
    <property type="entry name" value="WD40_repeat_dom_sf"/>
</dbReference>
<keyword evidence="5 6" id="KW-0539">Nucleus</keyword>
<evidence type="ECO:0000256" key="3">
    <source>
        <dbReference type="ARBA" id="ARBA00022574"/>
    </source>
</evidence>
<feature type="repeat" description="WD" evidence="7">
    <location>
        <begin position="223"/>
        <end position="255"/>
    </location>
</feature>
<dbReference type="AlphaFoldDB" id="A0A8H3FWM8"/>
<dbReference type="Pfam" id="PF08154">
    <property type="entry name" value="NLE"/>
    <property type="match status" value="1"/>
</dbReference>
<keyword evidence="4" id="KW-0677">Repeat</keyword>
<organism evidence="9 10">
    <name type="scientific">Gomphillus americanus</name>
    <dbReference type="NCBI Taxonomy" id="1940652"/>
    <lineage>
        <taxon>Eukaryota</taxon>
        <taxon>Fungi</taxon>
        <taxon>Dikarya</taxon>
        <taxon>Ascomycota</taxon>
        <taxon>Pezizomycotina</taxon>
        <taxon>Lecanoromycetes</taxon>
        <taxon>OSLEUM clade</taxon>
        <taxon>Ostropomycetidae</taxon>
        <taxon>Ostropales</taxon>
        <taxon>Graphidaceae</taxon>
        <taxon>Gomphilloideae</taxon>
        <taxon>Gomphillus</taxon>
    </lineage>
</organism>
<dbReference type="InterPro" id="IPR001680">
    <property type="entry name" value="WD40_rpt"/>
</dbReference>
<sequence length="459" mass="49905">MATSSSAPTIPPSSGKQVKIQLTTKQLDIALPEDSGPILVDTSQSLLNLHYALFFGSKTDLTFQISAEKSQRIPFDFLINGAILRTSLDDFLTTNGISAETVLHAEYVPAFVPPKHAASFEHDTWVSSIDVLSSAETKAHQALILSGSYDGLMRVWNTSSQVAATSQYLGDSRFVAATKAARFLSSTRVVSAGMDRVIRLWRFKEGESMTDNSKASVLHEADLQCHNQMVLAMDVQSDKQQLLSASADHTLALWNTDLTTAPVLNSETTTTKRQKRISTPAQIAPLSTLQGHTHHVTGVLFSPHVPNQAYSISSDNTLKTWSLSTESVLDNRPLQDPLYALTALTNMHLLALGSSKGDITMIDPRTSTAMIKVSTVRQAHSNGFVSSLANDPGSQYRFASGGFDGMVKVWDIRSLTSSTMTIDRKLDNDSKGGKVFAVKWDAEVGILSAGEDCKVRIDR</sequence>
<dbReference type="HAMAP" id="MF_03029">
    <property type="entry name" value="WDR12"/>
    <property type="match status" value="1"/>
</dbReference>
<keyword evidence="2 6" id="KW-0698">rRNA processing</keyword>
<name>A0A8H3FWM8_9LECA</name>
<dbReference type="InterPro" id="IPR028599">
    <property type="entry name" value="WDR12/Ytm1"/>
</dbReference>
<dbReference type="OrthoDB" id="10251381at2759"/>
<feature type="repeat" description="WD" evidence="7">
    <location>
        <begin position="289"/>
        <end position="331"/>
    </location>
</feature>
<reference evidence="9" key="1">
    <citation type="submission" date="2021-03" db="EMBL/GenBank/DDBJ databases">
        <authorList>
            <person name="Tagirdzhanova G."/>
        </authorList>
    </citation>
    <scope>NUCLEOTIDE SEQUENCE</scope>
</reference>
<dbReference type="GO" id="GO:0070545">
    <property type="term" value="C:PeBoW complex"/>
    <property type="evidence" value="ECO:0007669"/>
    <property type="project" value="TreeGrafter"/>
</dbReference>
<dbReference type="PRINTS" id="PR00320">
    <property type="entry name" value="GPROTEINBRPT"/>
</dbReference>
<dbReference type="Gene3D" id="2.130.10.10">
    <property type="entry name" value="YVTN repeat-like/Quinoprotein amine dehydrogenase"/>
    <property type="match status" value="1"/>
</dbReference>
<dbReference type="InterPro" id="IPR012972">
    <property type="entry name" value="NLE"/>
</dbReference>
<dbReference type="GO" id="GO:0005654">
    <property type="term" value="C:nucleoplasm"/>
    <property type="evidence" value="ECO:0007669"/>
    <property type="project" value="UniProtKB-SubCell"/>
</dbReference>
<dbReference type="Proteomes" id="UP000664169">
    <property type="component" value="Unassembled WGS sequence"/>
</dbReference>
<dbReference type="SMART" id="SM00320">
    <property type="entry name" value="WD40"/>
    <property type="match status" value="5"/>
</dbReference>
<evidence type="ECO:0000256" key="2">
    <source>
        <dbReference type="ARBA" id="ARBA00022552"/>
    </source>
</evidence>
<feature type="domain" description="NLE" evidence="8">
    <location>
        <begin position="18"/>
        <end position="92"/>
    </location>
</feature>
<evidence type="ECO:0000256" key="7">
    <source>
        <dbReference type="PROSITE-ProRule" id="PRU00221"/>
    </source>
</evidence>
<dbReference type="GO" id="GO:0000466">
    <property type="term" value="P:maturation of 5.8S rRNA from tricistronic rRNA transcript (SSU-rRNA, 5.8S rRNA, LSU-rRNA)"/>
    <property type="evidence" value="ECO:0007669"/>
    <property type="project" value="UniProtKB-UniRule"/>
</dbReference>
<evidence type="ECO:0000256" key="5">
    <source>
        <dbReference type="ARBA" id="ARBA00023242"/>
    </source>
</evidence>
<accession>A0A8H3FWM8</accession>
<evidence type="ECO:0000256" key="1">
    <source>
        <dbReference type="ARBA" id="ARBA00022517"/>
    </source>
</evidence>
<comment type="similarity">
    <text evidence="6">Belongs to the WD repeat WDR12/YTM1 family.</text>
</comment>
<evidence type="ECO:0000256" key="4">
    <source>
        <dbReference type="ARBA" id="ARBA00022737"/>
    </source>
</evidence>
<dbReference type="PANTHER" id="PTHR19855">
    <property type="entry name" value="WD40 REPEAT PROTEIN 12, 37"/>
    <property type="match status" value="1"/>
</dbReference>
<dbReference type="EMBL" id="CAJPDQ010000031">
    <property type="protein sequence ID" value="CAF9929068.1"/>
    <property type="molecule type" value="Genomic_DNA"/>
</dbReference>
<keyword evidence="3 7" id="KW-0853">WD repeat</keyword>
<evidence type="ECO:0000313" key="10">
    <source>
        <dbReference type="Proteomes" id="UP000664169"/>
    </source>
</evidence>
<evidence type="ECO:0000259" key="8">
    <source>
        <dbReference type="Pfam" id="PF08154"/>
    </source>
</evidence>
<protein>
    <recommendedName>
        <fullName evidence="6">Ribosome biogenesis protein YTM1</fullName>
    </recommendedName>
</protein>
<dbReference type="GO" id="GO:0000463">
    <property type="term" value="P:maturation of LSU-rRNA from tricistronic rRNA transcript (SSU-rRNA, 5.8S rRNA, LSU-rRNA)"/>
    <property type="evidence" value="ECO:0007669"/>
    <property type="project" value="UniProtKB-UniRule"/>
</dbReference>
<comment type="function">
    <text evidence="6">Component of the NOP7 complex, which is required for maturation of the 25S and 5.8S ribosomal RNAs and formation of the 60S ribosome.</text>
</comment>
<dbReference type="PANTHER" id="PTHR19855:SF11">
    <property type="entry name" value="RIBOSOME BIOGENESIS PROTEIN WDR12"/>
    <property type="match status" value="1"/>
</dbReference>
<dbReference type="InterPro" id="IPR020472">
    <property type="entry name" value="WD40_PAC1"/>
</dbReference>
<comment type="subcellular location">
    <subcellularLocation>
        <location evidence="6">Nucleus</location>
        <location evidence="6">Nucleolus</location>
    </subcellularLocation>
    <subcellularLocation>
        <location evidence="6">Nucleus</location>
        <location evidence="6">Nucleoplasm</location>
    </subcellularLocation>
</comment>
<proteinExistence type="inferred from homology"/>